<accession>A0A0A2V9G0</accession>
<organism evidence="7 8">
    <name type="scientific">Beauveria bassiana D1-5</name>
    <dbReference type="NCBI Taxonomy" id="1245745"/>
    <lineage>
        <taxon>Eukaryota</taxon>
        <taxon>Fungi</taxon>
        <taxon>Dikarya</taxon>
        <taxon>Ascomycota</taxon>
        <taxon>Pezizomycotina</taxon>
        <taxon>Sordariomycetes</taxon>
        <taxon>Hypocreomycetidae</taxon>
        <taxon>Hypocreales</taxon>
        <taxon>Cordycipitaceae</taxon>
        <taxon>Beauveria</taxon>
    </lineage>
</organism>
<dbReference type="GO" id="GO:0120029">
    <property type="term" value="P:proton export across plasma membrane"/>
    <property type="evidence" value="ECO:0007669"/>
    <property type="project" value="InterPro"/>
</dbReference>
<keyword evidence="3 5" id="KW-1133">Transmembrane helix</keyword>
<keyword evidence="2 5" id="KW-0812">Transmembrane</keyword>
<evidence type="ECO:0000256" key="1">
    <source>
        <dbReference type="ARBA" id="ARBA00004141"/>
    </source>
</evidence>
<proteinExistence type="predicted"/>
<comment type="caution">
    <text evidence="7">The sequence shown here is derived from an EMBL/GenBank/DDBJ whole genome shotgun (WGS) entry which is preliminary data.</text>
</comment>
<evidence type="ECO:0000256" key="4">
    <source>
        <dbReference type="ARBA" id="ARBA00023136"/>
    </source>
</evidence>
<feature type="transmembrane region" description="Helical" evidence="5">
    <location>
        <begin position="73"/>
        <end position="93"/>
    </location>
</feature>
<dbReference type="InterPro" id="IPR006153">
    <property type="entry name" value="Cation/H_exchanger_TM"/>
</dbReference>
<reference evidence="7 8" key="1">
    <citation type="submission" date="2012-10" db="EMBL/GenBank/DDBJ databases">
        <title>Genome sequencing and analysis of entomopathogenic fungi Beauveria bassiana D1-5.</title>
        <authorList>
            <person name="Li Q."/>
            <person name="Wang L."/>
            <person name="Zhang Z."/>
            <person name="Wang Q."/>
            <person name="Ren J."/>
            <person name="Wang M."/>
            <person name="Xu W."/>
            <person name="Wang J."/>
            <person name="Lu Y."/>
            <person name="Du Q."/>
            <person name="Sun Z."/>
        </authorList>
    </citation>
    <scope>NUCLEOTIDE SEQUENCE [LARGE SCALE GENOMIC DNA]</scope>
    <source>
        <strain evidence="7 8">D1-5</strain>
    </source>
</reference>
<feature type="transmembrane region" description="Helical" evidence="5">
    <location>
        <begin position="6"/>
        <end position="26"/>
    </location>
</feature>
<dbReference type="HOGENOM" id="CLU_008635_4_1_1"/>
<name>A0A0A2V9G0_BEABA</name>
<feature type="transmembrane region" description="Helical" evidence="5">
    <location>
        <begin position="105"/>
        <end position="127"/>
    </location>
</feature>
<gene>
    <name evidence="7" type="ORF">BBAD15_g11773</name>
</gene>
<feature type="transmembrane region" description="Helical" evidence="5">
    <location>
        <begin position="405"/>
        <end position="423"/>
    </location>
</feature>
<evidence type="ECO:0000313" key="7">
    <source>
        <dbReference type="EMBL" id="KGQ02992.1"/>
    </source>
</evidence>
<dbReference type="AlphaFoldDB" id="A0A0A2V9G0"/>
<dbReference type="eggNOG" id="KOG4505">
    <property type="taxonomic scope" value="Eukaryota"/>
</dbReference>
<feature type="transmembrane region" description="Helical" evidence="5">
    <location>
        <begin position="450"/>
        <end position="473"/>
    </location>
</feature>
<dbReference type="STRING" id="1245745.A0A0A2V9G0"/>
<dbReference type="GO" id="GO:0042391">
    <property type="term" value="P:regulation of membrane potential"/>
    <property type="evidence" value="ECO:0007669"/>
    <property type="project" value="InterPro"/>
</dbReference>
<evidence type="ECO:0000256" key="3">
    <source>
        <dbReference type="ARBA" id="ARBA00022989"/>
    </source>
</evidence>
<evidence type="ECO:0000259" key="6">
    <source>
        <dbReference type="Pfam" id="PF00999"/>
    </source>
</evidence>
<feature type="transmembrane region" description="Helical" evidence="5">
    <location>
        <begin position="285"/>
        <end position="304"/>
    </location>
</feature>
<dbReference type="GO" id="GO:0015385">
    <property type="term" value="F:sodium:proton antiporter activity"/>
    <property type="evidence" value="ECO:0007669"/>
    <property type="project" value="InterPro"/>
</dbReference>
<protein>
    <submittedName>
        <fullName evidence="7">Na(+)/H(+) antiporter</fullName>
    </submittedName>
</protein>
<feature type="transmembrane region" description="Helical" evidence="5">
    <location>
        <begin position="33"/>
        <end position="53"/>
    </location>
</feature>
<dbReference type="Proteomes" id="UP000030106">
    <property type="component" value="Unassembled WGS sequence"/>
</dbReference>
<feature type="domain" description="Cation/H+ exchanger transmembrane" evidence="6">
    <location>
        <begin position="21"/>
        <end position="468"/>
    </location>
</feature>
<dbReference type="OrthoDB" id="5327978at2759"/>
<dbReference type="PANTHER" id="PTHR31382">
    <property type="entry name" value="NA(+)/H(+) ANTIPORTER"/>
    <property type="match status" value="1"/>
</dbReference>
<feature type="transmembrane region" description="Helical" evidence="5">
    <location>
        <begin position="373"/>
        <end position="393"/>
    </location>
</feature>
<evidence type="ECO:0000256" key="2">
    <source>
        <dbReference type="ARBA" id="ARBA00022692"/>
    </source>
</evidence>
<evidence type="ECO:0000313" key="8">
    <source>
        <dbReference type="Proteomes" id="UP000030106"/>
    </source>
</evidence>
<feature type="transmembrane region" description="Helical" evidence="5">
    <location>
        <begin position="248"/>
        <end position="265"/>
    </location>
</feature>
<dbReference type="PANTHER" id="PTHR31382:SF3">
    <property type="entry name" value="SODIUM ION_PROTON EXCHANGER (EUROFUNG)"/>
    <property type="match status" value="1"/>
</dbReference>
<comment type="subcellular location">
    <subcellularLocation>
        <location evidence="1">Membrane</location>
        <topology evidence="1">Multi-pass membrane protein</topology>
    </subcellularLocation>
</comment>
<dbReference type="InterPro" id="IPR004712">
    <property type="entry name" value="Na+/H+_antiporter_fungi"/>
</dbReference>
<dbReference type="Pfam" id="PF00999">
    <property type="entry name" value="Na_H_Exchanger"/>
    <property type="match status" value="1"/>
</dbReference>
<feature type="transmembrane region" description="Helical" evidence="5">
    <location>
        <begin position="133"/>
        <end position="155"/>
    </location>
</feature>
<dbReference type="GO" id="GO:0036376">
    <property type="term" value="P:sodium ion export across plasma membrane"/>
    <property type="evidence" value="ECO:0007669"/>
    <property type="project" value="InterPro"/>
</dbReference>
<dbReference type="GO" id="GO:0005886">
    <property type="term" value="C:plasma membrane"/>
    <property type="evidence" value="ECO:0007669"/>
    <property type="project" value="InterPro"/>
</dbReference>
<dbReference type="EMBL" id="ANFO01001300">
    <property type="protein sequence ID" value="KGQ02992.1"/>
    <property type="molecule type" value="Genomic_DNA"/>
</dbReference>
<evidence type="ECO:0000256" key="5">
    <source>
        <dbReference type="SAM" id="Phobius"/>
    </source>
</evidence>
<sequence>MPTLDVSELNIVLGVLGAFIVLFGIISVKIKQVWYLGEALPAVAIGVLMGPIAAKFLDSERWGSAEKGQTNEITLGVTRVMIGLQLVIAGYQLPAKYNWYQWKAMALCLLPIMAVMWLCTSLCMLATVPKITLLATLVIASCVTCTDPILSQAVAKGPFADKYVARPLREIISAEAGANDGFGFPFLLLAVYLIRHAENHDAGKEEVADAVVAAGGEAVQMLLVRAGGEVGRMGGGVGVALKNWFLETWLYIVLLSIVYGAVIGYGSSKVVRYALRRKWIDSESYVLFPAALGFFLIGTCGAIGTDDLLACAVAGNALNWDGEYLAETKKRHDEVNPCIDVLLNFGGFMYIGTIIPWSEFHDPDGTGLTYSRLVLLGILVLLFRRIPVILISYKLMPAVCKNWKEALFMGYFGPIGAGAVYYLEHSRHLFPKIGEGDEEQTNLIRAIGPVVYWLVIFSMVVHGLSIPVLDLIYTRMGIKPIQEDAIEIRRVSKSIATPVNAVPSEQGTFVAYNRFSRPNAENSQLPVVRDAPVEKMYRTNSCDGTDRERHRTIRYAENERI</sequence>
<keyword evidence="4 5" id="KW-0472">Membrane</keyword>